<evidence type="ECO:0000256" key="1">
    <source>
        <dbReference type="ARBA" id="ARBA00024322"/>
    </source>
</evidence>
<dbReference type="KEGG" id="tgr:Tgr7_3198"/>
<keyword evidence="2" id="KW-1283">Bacterial microcompartment</keyword>
<dbReference type="STRING" id="396588.Tgr7_3198"/>
<evidence type="ECO:0000256" key="2">
    <source>
        <dbReference type="ARBA" id="ARBA00024446"/>
    </source>
</evidence>
<sequence length="107" mass="11133">MRVVDELVVTRRVPGLFTASLRVLADSKGNLNVAVDPVGAHPGNWVFTISGSAARYALDNRATLTDLTIGGIIDHWDDDEGNKAAAGKPASGNQAEAQGSATPHKVA</sequence>
<dbReference type="HOGENOM" id="CLU_148498_1_0_6"/>
<dbReference type="InterPro" id="IPR014077">
    <property type="entry name" value="CsoS4B"/>
</dbReference>
<gene>
    <name evidence="4" type="ordered locus">Tgr7_3198</name>
</gene>
<protein>
    <recommendedName>
        <fullName evidence="6">Carboxysome peptide B</fullName>
    </recommendedName>
</protein>
<dbReference type="PROSITE" id="PS51932">
    <property type="entry name" value="BMV"/>
    <property type="match status" value="1"/>
</dbReference>
<dbReference type="SUPFAM" id="SSF159133">
    <property type="entry name" value="EutN/CcmL-like"/>
    <property type="match status" value="1"/>
</dbReference>
<feature type="region of interest" description="Disordered" evidence="3">
    <location>
        <begin position="78"/>
        <end position="107"/>
    </location>
</feature>
<dbReference type="Pfam" id="PF03319">
    <property type="entry name" value="EutN_CcmL"/>
    <property type="match status" value="1"/>
</dbReference>
<dbReference type="Gene3D" id="2.40.50.220">
    <property type="entry name" value="EutN/Ccml"/>
    <property type="match status" value="1"/>
</dbReference>
<dbReference type="InterPro" id="IPR036677">
    <property type="entry name" value="EutN_CcmL_sf"/>
</dbReference>
<name>B8GQP3_THISH</name>
<comment type="subcellular location">
    <subcellularLocation>
        <location evidence="1">Bacterial microcompartment</location>
    </subcellularLocation>
</comment>
<dbReference type="GO" id="GO:0031469">
    <property type="term" value="C:bacterial microcompartment"/>
    <property type="evidence" value="ECO:0007669"/>
    <property type="project" value="UniProtKB-SubCell"/>
</dbReference>
<dbReference type="InterPro" id="IPR004992">
    <property type="entry name" value="EutN_CcmL"/>
</dbReference>
<keyword evidence="5" id="KW-1185">Reference proteome</keyword>
<dbReference type="Proteomes" id="UP000002383">
    <property type="component" value="Chromosome"/>
</dbReference>
<feature type="compositionally biased region" description="Polar residues" evidence="3">
    <location>
        <begin position="91"/>
        <end position="101"/>
    </location>
</feature>
<evidence type="ECO:0008006" key="6">
    <source>
        <dbReference type="Google" id="ProtNLM"/>
    </source>
</evidence>
<evidence type="ECO:0000313" key="4">
    <source>
        <dbReference type="EMBL" id="ACL74267.1"/>
    </source>
</evidence>
<dbReference type="AlphaFoldDB" id="B8GQP3"/>
<dbReference type="EMBL" id="CP001339">
    <property type="protein sequence ID" value="ACL74267.1"/>
    <property type="molecule type" value="Genomic_DNA"/>
</dbReference>
<organism evidence="4 5">
    <name type="scientific">Thioalkalivibrio sulfidiphilus (strain HL-EbGR7)</name>
    <dbReference type="NCBI Taxonomy" id="396588"/>
    <lineage>
        <taxon>Bacteria</taxon>
        <taxon>Pseudomonadati</taxon>
        <taxon>Pseudomonadota</taxon>
        <taxon>Gammaproteobacteria</taxon>
        <taxon>Chromatiales</taxon>
        <taxon>Ectothiorhodospiraceae</taxon>
        <taxon>Thioalkalivibrio</taxon>
    </lineage>
</organism>
<reference evidence="4 5" key="1">
    <citation type="journal article" date="2011" name="Stand. Genomic Sci.">
        <title>Complete genome sequence of 'Thioalkalivibrio sulfidophilus' HL-EbGr7.</title>
        <authorList>
            <person name="Muyzer G."/>
            <person name="Sorokin D.Y."/>
            <person name="Mavromatis K."/>
            <person name="Lapidus A."/>
            <person name="Clum A."/>
            <person name="Ivanova N."/>
            <person name="Pati A."/>
            <person name="d'Haeseleer P."/>
            <person name="Woyke T."/>
            <person name="Kyrpides N.C."/>
        </authorList>
    </citation>
    <scope>NUCLEOTIDE SEQUENCE [LARGE SCALE GENOMIC DNA]</scope>
    <source>
        <strain evidence="4 5">HL-EbGR7</strain>
    </source>
</reference>
<accession>B8GQP3</accession>
<evidence type="ECO:0000313" key="5">
    <source>
        <dbReference type="Proteomes" id="UP000002383"/>
    </source>
</evidence>
<dbReference type="eggNOG" id="COG4576">
    <property type="taxonomic scope" value="Bacteria"/>
</dbReference>
<dbReference type="CDD" id="cd01614">
    <property type="entry name" value="EutN_CcmL"/>
    <property type="match status" value="1"/>
</dbReference>
<proteinExistence type="predicted"/>
<dbReference type="NCBIfam" id="TIGR02704">
    <property type="entry name" value="carboxysome_B"/>
    <property type="match status" value="1"/>
</dbReference>
<evidence type="ECO:0000256" key="3">
    <source>
        <dbReference type="SAM" id="MobiDB-lite"/>
    </source>
</evidence>